<dbReference type="Proteomes" id="UP000013165">
    <property type="component" value="Unassembled WGS sequence"/>
</dbReference>
<dbReference type="EMBL" id="APLQ01000011">
    <property type="protein sequence ID" value="ENO16317.1"/>
    <property type="molecule type" value="Genomic_DNA"/>
</dbReference>
<dbReference type="AlphaFoldDB" id="N6WYX0"/>
<keyword evidence="3" id="KW-1185">Reference proteome</keyword>
<evidence type="ECO:0000256" key="1">
    <source>
        <dbReference type="SAM" id="Phobius"/>
    </source>
</evidence>
<dbReference type="eggNOG" id="ENOG5033GCG">
    <property type="taxonomic scope" value="Bacteria"/>
</dbReference>
<accession>N6WYX0</accession>
<dbReference type="PATRIC" id="fig|626887.3.peg.2645"/>
<keyword evidence="1" id="KW-0472">Membrane</keyword>
<feature type="transmembrane region" description="Helical" evidence="1">
    <location>
        <begin position="68"/>
        <end position="86"/>
    </location>
</feature>
<feature type="transmembrane region" description="Helical" evidence="1">
    <location>
        <begin position="12"/>
        <end position="29"/>
    </location>
</feature>
<reference evidence="2 3" key="1">
    <citation type="journal article" date="2013" name="Genome Announc.">
        <title>Genome Sequence of the Polycyclic Aromatic Hydrocarbon-Degrading Bacterium Strain Marinobacter nanhaiticus D15-8WT.</title>
        <authorList>
            <person name="Cui Z."/>
            <person name="Gao W."/>
            <person name="Li Q."/>
            <person name="Xu G."/>
            <person name="Zheng L."/>
        </authorList>
    </citation>
    <scope>NUCLEOTIDE SEQUENCE [LARGE SCALE GENOMIC DNA]</scope>
    <source>
        <strain evidence="2 3">D15-8W</strain>
    </source>
</reference>
<dbReference type="HOGENOM" id="CLU_168927_0_0_6"/>
<organism evidence="2 3">
    <name type="scientific">Marinobacter nanhaiticus D15-8W</name>
    <dbReference type="NCBI Taxonomy" id="626887"/>
    <lineage>
        <taxon>Bacteria</taxon>
        <taxon>Pseudomonadati</taxon>
        <taxon>Pseudomonadota</taxon>
        <taxon>Gammaproteobacteria</taxon>
        <taxon>Pseudomonadales</taxon>
        <taxon>Marinobacteraceae</taxon>
        <taxon>Marinobacter</taxon>
    </lineage>
</organism>
<protein>
    <submittedName>
        <fullName evidence="2">Uncharacterized protein</fullName>
    </submittedName>
</protein>
<feature type="transmembrane region" description="Helical" evidence="1">
    <location>
        <begin position="92"/>
        <end position="110"/>
    </location>
</feature>
<dbReference type="RefSeq" id="WP_004580602.1">
    <property type="nucleotide sequence ID" value="NZ_AP028878.1"/>
</dbReference>
<gene>
    <name evidence="2" type="ORF">J057_13211</name>
</gene>
<keyword evidence="1" id="KW-1133">Transmembrane helix</keyword>
<comment type="caution">
    <text evidence="2">The sequence shown here is derived from an EMBL/GenBank/DDBJ whole genome shotgun (WGS) entry which is preliminary data.</text>
</comment>
<evidence type="ECO:0000313" key="2">
    <source>
        <dbReference type="EMBL" id="ENO16317.1"/>
    </source>
</evidence>
<dbReference type="STRING" id="626887.J057_13211"/>
<keyword evidence="1" id="KW-0812">Transmembrane</keyword>
<name>N6WYX0_9GAMM</name>
<proteinExistence type="predicted"/>
<evidence type="ECO:0000313" key="3">
    <source>
        <dbReference type="Proteomes" id="UP000013165"/>
    </source>
</evidence>
<sequence>MATRTKPIGPVLLLVASLLGIGISLYYYLTPLTGVNGTFGALLVVVSTLLMALAGLLLLPLRRGFLAGLFRVLALLAGIGTLAAAWFLHEFWLMAAMVVALLGVIVDFGSGKGGSR</sequence>
<feature type="transmembrane region" description="Helical" evidence="1">
    <location>
        <begin position="41"/>
        <end position="61"/>
    </location>
</feature>